<keyword evidence="3" id="KW-1185">Reference proteome</keyword>
<keyword evidence="1" id="KW-0812">Transmembrane</keyword>
<comment type="caution">
    <text evidence="2">The sequence shown here is derived from an EMBL/GenBank/DDBJ whole genome shotgun (WGS) entry which is preliminary data.</text>
</comment>
<reference evidence="2" key="1">
    <citation type="submission" date="2020-11" db="EMBL/GenBank/DDBJ databases">
        <authorList>
            <consortium name="DOE Joint Genome Institute"/>
            <person name="Ahrendt S."/>
            <person name="Riley R."/>
            <person name="Andreopoulos W."/>
            <person name="LaButti K."/>
            <person name="Pangilinan J."/>
            <person name="Ruiz-duenas F.J."/>
            <person name="Barrasa J.M."/>
            <person name="Sanchez-Garcia M."/>
            <person name="Camarero S."/>
            <person name="Miyauchi S."/>
            <person name="Serrano A."/>
            <person name="Linde D."/>
            <person name="Babiker R."/>
            <person name="Drula E."/>
            <person name="Ayuso-Fernandez I."/>
            <person name="Pacheco R."/>
            <person name="Padilla G."/>
            <person name="Ferreira P."/>
            <person name="Barriuso J."/>
            <person name="Kellner H."/>
            <person name="Castanera R."/>
            <person name="Alfaro M."/>
            <person name="Ramirez L."/>
            <person name="Pisabarro A.G."/>
            <person name="Kuo A."/>
            <person name="Tritt A."/>
            <person name="Lipzen A."/>
            <person name="He G."/>
            <person name="Yan M."/>
            <person name="Ng V."/>
            <person name="Cullen D."/>
            <person name="Martin F."/>
            <person name="Rosso M.-N."/>
            <person name="Henrissat B."/>
            <person name="Hibbett D."/>
            <person name="Martinez A.T."/>
            <person name="Grigoriev I.V."/>
        </authorList>
    </citation>
    <scope>NUCLEOTIDE SEQUENCE</scope>
    <source>
        <strain evidence="2">AH 44721</strain>
    </source>
</reference>
<evidence type="ECO:0000256" key="1">
    <source>
        <dbReference type="SAM" id="Phobius"/>
    </source>
</evidence>
<proteinExistence type="predicted"/>
<evidence type="ECO:0000313" key="2">
    <source>
        <dbReference type="EMBL" id="KAF8878261.1"/>
    </source>
</evidence>
<keyword evidence="1" id="KW-1133">Transmembrane helix</keyword>
<dbReference type="OrthoDB" id="3265734at2759"/>
<accession>A0A9P5NE65</accession>
<protein>
    <recommendedName>
        <fullName evidence="4">Transmembrane protein</fullName>
    </recommendedName>
</protein>
<sequence length="411" mass="44135">MSTSGVVIVDEQDPSVVFTGQWDHILTSSLPQLADPVQYKGFATGSQTAGTTCSLNFTGSSVVVVTTVVRDAPFSLQFNLDGTLYSNSSTGITNFANVGIYSYHDSTFTIGNLSEGNHVLTISTSLATTDIGIFIDYFLYTPSSQTNLSNLNLFIDDRDPSLQYAGNWRFDTADSDFRHTSRAADDTSLANVTIPFTGDGIQFYGLINNGSVGDMLLAEFVLDGTSTTTYAPPAQTSDITYNNKLYDSGTLPQKSHKLVVTPKNGHLVWLDYVLVHQAVTTQATHTSSSSTSIATSAGASTTGPTMVPVTTFNHRSVNVGAIVGGVIGGVALILLLILGLFLLRRKQRNLSDNRVNEQLQDAGRSLHIFTTIGHYSNSTARSEVNSNSISYFPYDACIGKLFHFGSHVIGS</sequence>
<keyword evidence="1" id="KW-0472">Membrane</keyword>
<dbReference type="Gene3D" id="2.60.120.260">
    <property type="entry name" value="Galactose-binding domain-like"/>
    <property type="match status" value="1"/>
</dbReference>
<name>A0A9P5NE65_GYMJU</name>
<organism evidence="2 3">
    <name type="scientific">Gymnopilus junonius</name>
    <name type="common">Spectacular rustgill mushroom</name>
    <name type="synonym">Gymnopilus spectabilis subsp. junonius</name>
    <dbReference type="NCBI Taxonomy" id="109634"/>
    <lineage>
        <taxon>Eukaryota</taxon>
        <taxon>Fungi</taxon>
        <taxon>Dikarya</taxon>
        <taxon>Basidiomycota</taxon>
        <taxon>Agaricomycotina</taxon>
        <taxon>Agaricomycetes</taxon>
        <taxon>Agaricomycetidae</taxon>
        <taxon>Agaricales</taxon>
        <taxon>Agaricineae</taxon>
        <taxon>Hymenogastraceae</taxon>
        <taxon>Gymnopilus</taxon>
    </lineage>
</organism>
<dbReference type="AlphaFoldDB" id="A0A9P5NE65"/>
<dbReference type="EMBL" id="JADNYJ010000160">
    <property type="protein sequence ID" value="KAF8878261.1"/>
    <property type="molecule type" value="Genomic_DNA"/>
</dbReference>
<feature type="transmembrane region" description="Helical" evidence="1">
    <location>
        <begin position="319"/>
        <end position="343"/>
    </location>
</feature>
<gene>
    <name evidence="2" type="ORF">CPB84DRAFT_1751930</name>
</gene>
<evidence type="ECO:0008006" key="4">
    <source>
        <dbReference type="Google" id="ProtNLM"/>
    </source>
</evidence>
<dbReference type="Proteomes" id="UP000724874">
    <property type="component" value="Unassembled WGS sequence"/>
</dbReference>
<evidence type="ECO:0000313" key="3">
    <source>
        <dbReference type="Proteomes" id="UP000724874"/>
    </source>
</evidence>